<evidence type="ECO:0000313" key="2">
    <source>
        <dbReference type="EMBL" id="MPC44167.1"/>
    </source>
</evidence>
<organism evidence="2 3">
    <name type="scientific">Portunus trituberculatus</name>
    <name type="common">Swimming crab</name>
    <name type="synonym">Neptunus trituberculatus</name>
    <dbReference type="NCBI Taxonomy" id="210409"/>
    <lineage>
        <taxon>Eukaryota</taxon>
        <taxon>Metazoa</taxon>
        <taxon>Ecdysozoa</taxon>
        <taxon>Arthropoda</taxon>
        <taxon>Crustacea</taxon>
        <taxon>Multicrustacea</taxon>
        <taxon>Malacostraca</taxon>
        <taxon>Eumalacostraca</taxon>
        <taxon>Eucarida</taxon>
        <taxon>Decapoda</taxon>
        <taxon>Pleocyemata</taxon>
        <taxon>Brachyura</taxon>
        <taxon>Eubrachyura</taxon>
        <taxon>Portunoidea</taxon>
        <taxon>Portunidae</taxon>
        <taxon>Portuninae</taxon>
        <taxon>Portunus</taxon>
    </lineage>
</organism>
<accession>A0A5B7FF58</accession>
<keyword evidence="3" id="KW-1185">Reference proteome</keyword>
<comment type="caution">
    <text evidence="2">The sequence shown here is derived from an EMBL/GenBank/DDBJ whole genome shotgun (WGS) entry which is preliminary data.</text>
</comment>
<evidence type="ECO:0000313" key="3">
    <source>
        <dbReference type="Proteomes" id="UP000324222"/>
    </source>
</evidence>
<gene>
    <name evidence="2" type="ORF">E2C01_037831</name>
</gene>
<feature type="region of interest" description="Disordered" evidence="1">
    <location>
        <begin position="217"/>
        <end position="238"/>
    </location>
</feature>
<protein>
    <submittedName>
        <fullName evidence="2">Uncharacterized protein</fullName>
    </submittedName>
</protein>
<feature type="compositionally biased region" description="Basic and acidic residues" evidence="1">
    <location>
        <begin position="149"/>
        <end position="169"/>
    </location>
</feature>
<feature type="region of interest" description="Disordered" evidence="1">
    <location>
        <begin position="121"/>
        <end position="184"/>
    </location>
</feature>
<dbReference type="EMBL" id="VSRR010006157">
    <property type="protein sequence ID" value="MPC44167.1"/>
    <property type="molecule type" value="Genomic_DNA"/>
</dbReference>
<feature type="compositionally biased region" description="Basic and acidic residues" evidence="1">
    <location>
        <begin position="58"/>
        <end position="74"/>
    </location>
</feature>
<feature type="region of interest" description="Disordered" evidence="1">
    <location>
        <begin position="1"/>
        <end position="104"/>
    </location>
</feature>
<evidence type="ECO:0000256" key="1">
    <source>
        <dbReference type="SAM" id="MobiDB-lite"/>
    </source>
</evidence>
<feature type="region of interest" description="Disordered" evidence="1">
    <location>
        <begin position="263"/>
        <end position="327"/>
    </location>
</feature>
<feature type="compositionally biased region" description="Basic and acidic residues" evidence="1">
    <location>
        <begin position="14"/>
        <end position="39"/>
    </location>
</feature>
<feature type="compositionally biased region" description="Polar residues" evidence="1">
    <location>
        <begin position="353"/>
        <end position="365"/>
    </location>
</feature>
<proteinExistence type="predicted"/>
<reference evidence="2 3" key="1">
    <citation type="submission" date="2019-05" db="EMBL/GenBank/DDBJ databases">
        <title>Another draft genome of Portunus trituberculatus and its Hox gene families provides insights of decapod evolution.</title>
        <authorList>
            <person name="Jeong J.-H."/>
            <person name="Song I."/>
            <person name="Kim S."/>
            <person name="Choi T."/>
            <person name="Kim D."/>
            <person name="Ryu S."/>
            <person name="Kim W."/>
        </authorList>
    </citation>
    <scope>NUCLEOTIDE SEQUENCE [LARGE SCALE GENOMIC DNA]</scope>
    <source>
        <tissue evidence="2">Muscle</tissue>
    </source>
</reference>
<name>A0A5B7FF58_PORTR</name>
<dbReference type="AlphaFoldDB" id="A0A5B7FF58"/>
<dbReference type="Proteomes" id="UP000324222">
    <property type="component" value="Unassembled WGS sequence"/>
</dbReference>
<sequence>MKVLAVTLGRSSRPRHDDHFHHATRKEDSRGLIDDRCSKANEGVMGQRSSGKNSVSRCRQDYSDQADDGREAESSRGLICTPQSEAKSARVIRVPRETMSAHRSKLVRNSSINKWRAKFRRQPLTSETATETDTEQLLDETENNVKTPPKPERRGRDAFSPKEKTKDRCAPPSDSDNNSNKRDKTINYINMAKNKNNIILSNNKTNASVRQEVAEWEPRECSSSSSKLQQEWSSVPPPRCMTPHRVQLRGEFIPWVGSISQRDSDSPRYLPMSGGHASSALSTPQPAGGSSASCQRPLSSTASLYRETPQGHMSSWPRPSRAGGRRGVEGVYNVPSELCPRAVCPPSPASDLVRSNTASGSNSHFGTFPRRRLSQKDHNVPPTLGCQAVASAACIWPYLALDPARCSGRLEPHPCACRAHILDQELRVTLSQRMWLRCLTRQHGEGAEMPCPVKCLPATLIIKCFMSTPQHVRPVTRGSDHHTLSPSEPLPL</sequence>
<feature type="compositionally biased region" description="Acidic residues" evidence="1">
    <location>
        <begin position="130"/>
        <end position="142"/>
    </location>
</feature>
<feature type="region of interest" description="Disordered" evidence="1">
    <location>
        <begin position="350"/>
        <end position="376"/>
    </location>
</feature>
<feature type="compositionally biased region" description="Polar residues" evidence="1">
    <location>
        <begin position="279"/>
        <end position="303"/>
    </location>
</feature>
<feature type="compositionally biased region" description="Polar residues" evidence="1">
    <location>
        <begin position="47"/>
        <end position="57"/>
    </location>
</feature>